<accession>A0A6P6XWT9</accession>
<keyword evidence="2" id="KW-1185">Reference proteome</keyword>
<evidence type="ECO:0000313" key="2">
    <source>
        <dbReference type="Proteomes" id="UP000515146"/>
    </source>
</evidence>
<organism evidence="2 3">
    <name type="scientific">Dermatophagoides pteronyssinus</name>
    <name type="common">European house dust mite</name>
    <dbReference type="NCBI Taxonomy" id="6956"/>
    <lineage>
        <taxon>Eukaryota</taxon>
        <taxon>Metazoa</taxon>
        <taxon>Ecdysozoa</taxon>
        <taxon>Arthropoda</taxon>
        <taxon>Chelicerata</taxon>
        <taxon>Arachnida</taxon>
        <taxon>Acari</taxon>
        <taxon>Acariformes</taxon>
        <taxon>Sarcoptiformes</taxon>
        <taxon>Astigmata</taxon>
        <taxon>Psoroptidia</taxon>
        <taxon>Analgoidea</taxon>
        <taxon>Pyroglyphidae</taxon>
        <taxon>Dermatophagoidinae</taxon>
        <taxon>Dermatophagoides</taxon>
    </lineage>
</organism>
<protein>
    <submittedName>
        <fullName evidence="3">Uncharacterized protein LOC113791884</fullName>
    </submittedName>
</protein>
<reference evidence="3" key="1">
    <citation type="submission" date="2025-08" db="UniProtKB">
        <authorList>
            <consortium name="RefSeq"/>
        </authorList>
    </citation>
    <scope>IDENTIFICATION</scope>
    <source>
        <strain evidence="3">Airmid</strain>
    </source>
</reference>
<gene>
    <name evidence="3" type="primary">LOC113791884</name>
</gene>
<dbReference type="KEGG" id="dpte:113791884"/>
<dbReference type="AlphaFoldDB" id="A0A6P6XWT9"/>
<dbReference type="OMA" id="CAKIEND"/>
<proteinExistence type="predicted"/>
<sequence length="204" mass="24065">MSTDAEIDKLKNEIENYLKINNHEDFCAKIENDTKTFQSYPHHVKEYSKCISKEYKYTERMEKLKQKIDVLNSQNEKALQNIEKSKNKILNLKEHIVKLESKLENKKKSIENMDDTFDFLGLRIYNKSDTLHTVQLSKLPIKDFDRTFSFDISHVGNNIELKNVNPENCIDIDRIMSQIDASADDKNYLKLIVLIRSELIRKYS</sequence>
<dbReference type="Proteomes" id="UP000515146">
    <property type="component" value="Unplaced"/>
</dbReference>
<evidence type="ECO:0000313" key="3">
    <source>
        <dbReference type="RefSeq" id="XP_027197533.1"/>
    </source>
</evidence>
<evidence type="ECO:0000256" key="1">
    <source>
        <dbReference type="SAM" id="Coils"/>
    </source>
</evidence>
<name>A0A6P6XWT9_DERPT</name>
<dbReference type="RefSeq" id="XP_027197533.1">
    <property type="nucleotide sequence ID" value="XM_027341732.1"/>
</dbReference>
<dbReference type="InParanoid" id="A0A6P6XWT9"/>
<dbReference type="OrthoDB" id="6507732at2759"/>
<keyword evidence="1" id="KW-0175">Coiled coil</keyword>
<feature type="coiled-coil region" evidence="1">
    <location>
        <begin position="61"/>
        <end position="116"/>
    </location>
</feature>